<evidence type="ECO:0000313" key="1">
    <source>
        <dbReference type="EMBL" id="ERT09265.1"/>
    </source>
</evidence>
<dbReference type="AlphaFoldDB" id="U7QQ68"/>
<protein>
    <submittedName>
        <fullName evidence="1">Uncharacterized protein</fullName>
    </submittedName>
</protein>
<gene>
    <name evidence="1" type="ORF">M595_0783</name>
</gene>
<name>U7QQ68_9CYAN</name>
<comment type="caution">
    <text evidence="1">The sequence shown here is derived from an EMBL/GenBank/DDBJ whole genome shotgun (WGS) entry which is preliminary data.</text>
</comment>
<reference evidence="1 2" key="1">
    <citation type="journal article" date="2013" name="Front. Microbiol.">
        <title>Comparative genomic analyses of the cyanobacterium, Lyngbya aestuarii BL J, a powerful hydrogen producer.</title>
        <authorList>
            <person name="Kothari A."/>
            <person name="Vaughn M."/>
            <person name="Garcia-Pichel F."/>
        </authorList>
    </citation>
    <scope>NUCLEOTIDE SEQUENCE [LARGE SCALE GENOMIC DNA]</scope>
    <source>
        <strain evidence="1 2">BL J</strain>
    </source>
</reference>
<organism evidence="1 2">
    <name type="scientific">Lyngbya aestuarii BL J</name>
    <dbReference type="NCBI Taxonomy" id="1348334"/>
    <lineage>
        <taxon>Bacteria</taxon>
        <taxon>Bacillati</taxon>
        <taxon>Cyanobacteriota</taxon>
        <taxon>Cyanophyceae</taxon>
        <taxon>Oscillatoriophycideae</taxon>
        <taxon>Oscillatoriales</taxon>
        <taxon>Microcoleaceae</taxon>
        <taxon>Lyngbya</taxon>
    </lineage>
</organism>
<proteinExistence type="predicted"/>
<dbReference type="EMBL" id="AUZM01000004">
    <property type="protein sequence ID" value="ERT09265.1"/>
    <property type="molecule type" value="Genomic_DNA"/>
</dbReference>
<dbReference type="Proteomes" id="UP000017127">
    <property type="component" value="Unassembled WGS sequence"/>
</dbReference>
<keyword evidence="2" id="KW-1185">Reference proteome</keyword>
<evidence type="ECO:0000313" key="2">
    <source>
        <dbReference type="Proteomes" id="UP000017127"/>
    </source>
</evidence>
<accession>U7QQ68</accession>
<sequence>MLKSIISEFSTLFEFWMLNIPSDQGFRELTPQIGRFSSKIYCHHF</sequence>